<feature type="compositionally biased region" description="Polar residues" evidence="1">
    <location>
        <begin position="496"/>
        <end position="505"/>
    </location>
</feature>
<proteinExistence type="predicted"/>
<feature type="compositionally biased region" description="Low complexity" evidence="1">
    <location>
        <begin position="469"/>
        <end position="478"/>
    </location>
</feature>
<evidence type="ECO:0000313" key="3">
    <source>
        <dbReference type="Proteomes" id="UP001239795"/>
    </source>
</evidence>
<feature type="region of interest" description="Disordered" evidence="1">
    <location>
        <begin position="214"/>
        <end position="270"/>
    </location>
</feature>
<sequence>MDTEQYASESAPTNLRWLCRAPGLIVYSDTVANRLSTVGGNSLGQSSGPCTVADVCSTAADALGGCPTFFDSLFSSLSSQLNHSHVQLSPAGVAVLQTPSRHLGPTLAQHTCSQWPVFKIDDVKVRHGLYNLLAVCGTGLYLLKPVAVALFAKWVPAALCPNENPSSQISGHSSTGWRAFSDLLARPPIPQLLRELYTAPGLYLKHLVYIPKSSTTGGGSEKTSGSGGVASGTDQSRRRKRATKSSGSTASSTTSRGRGGKRPRVAVAPKAKAVRKGRLFACHFYAHDTVAHECCRHYKFDEVRDIKRHLTEEGRGNHRQPIHCVICFSIFTTFAERSAHIRSQTCRPGVCDFDASGLNEDQIASIRGLKKSRGEDEKEFWFKIWDIVFPDQQRPASPYSDDVDELATRRRVAPRMVVGIQQLGLRLGWSDRVVQAVMHVLDSSWGLSPAEQHDSSQATNGARGPPHSPSFHPSSSSHQVFPGSAPTVPTAASLASPPNSMSPANITYIGELEPRSTSNPFPSPYQPSNAPRNPHRAQAAHISYNQALMDHHSAGVQQHWTAHQTNSFDFRTNPTFNTTFSRVHYAAIGQAQPQFNPPEPSVNGYLQEMNQRHPTLNPVIADTWTQFIDEHTIAADDEGNQLPSNLLPPDL</sequence>
<evidence type="ECO:0008006" key="4">
    <source>
        <dbReference type="Google" id="ProtNLM"/>
    </source>
</evidence>
<feature type="region of interest" description="Disordered" evidence="1">
    <location>
        <begin position="447"/>
        <end position="534"/>
    </location>
</feature>
<feature type="compositionally biased region" description="Low complexity" evidence="1">
    <location>
        <begin position="244"/>
        <end position="256"/>
    </location>
</feature>
<comment type="caution">
    <text evidence="2">The sequence shown here is derived from an EMBL/GenBank/DDBJ whole genome shotgun (WGS) entry which is preliminary data.</text>
</comment>
<dbReference type="AlphaFoldDB" id="A0AAI9UP38"/>
<feature type="compositionally biased region" description="Gly residues" evidence="1">
    <location>
        <begin position="216"/>
        <end position="230"/>
    </location>
</feature>
<gene>
    <name evidence="2" type="ORF">CMEL01_14042</name>
</gene>
<evidence type="ECO:0000256" key="1">
    <source>
        <dbReference type="SAM" id="MobiDB-lite"/>
    </source>
</evidence>
<evidence type="ECO:0000313" key="2">
    <source>
        <dbReference type="EMBL" id="KAK1462075.1"/>
    </source>
</evidence>
<feature type="compositionally biased region" description="Polar residues" evidence="1">
    <location>
        <begin position="515"/>
        <end position="531"/>
    </location>
</feature>
<organism evidence="2 3">
    <name type="scientific">Colletotrichum melonis</name>
    <dbReference type="NCBI Taxonomy" id="1209925"/>
    <lineage>
        <taxon>Eukaryota</taxon>
        <taxon>Fungi</taxon>
        <taxon>Dikarya</taxon>
        <taxon>Ascomycota</taxon>
        <taxon>Pezizomycotina</taxon>
        <taxon>Sordariomycetes</taxon>
        <taxon>Hypocreomycetidae</taxon>
        <taxon>Glomerellales</taxon>
        <taxon>Glomerellaceae</taxon>
        <taxon>Colletotrichum</taxon>
        <taxon>Colletotrichum acutatum species complex</taxon>
    </lineage>
</organism>
<protein>
    <recommendedName>
        <fullName evidence="4">C2H2-type domain-containing protein</fullName>
    </recommendedName>
</protein>
<accession>A0AAI9UP38</accession>
<dbReference type="Proteomes" id="UP001239795">
    <property type="component" value="Unassembled WGS sequence"/>
</dbReference>
<reference evidence="2 3" key="1">
    <citation type="submission" date="2016-10" db="EMBL/GenBank/DDBJ databases">
        <title>The genome sequence of Colletotrichum fioriniae PJ7.</title>
        <authorList>
            <person name="Baroncelli R."/>
        </authorList>
    </citation>
    <scope>NUCLEOTIDE SEQUENCE [LARGE SCALE GENOMIC DNA]</scope>
    <source>
        <strain evidence="2">Col 31</strain>
    </source>
</reference>
<name>A0AAI9UP38_9PEZI</name>
<dbReference type="EMBL" id="MLGG01000009">
    <property type="protein sequence ID" value="KAK1462075.1"/>
    <property type="molecule type" value="Genomic_DNA"/>
</dbReference>
<keyword evidence="3" id="KW-1185">Reference proteome</keyword>